<protein>
    <submittedName>
        <fullName evidence="6">Methyltransferase family protein</fullName>
        <ecNumber evidence="6">2.1.1.100</ecNumber>
        <ecNumber evidence="6">2.1.1.334</ecNumber>
    </submittedName>
</protein>
<evidence type="ECO:0000256" key="4">
    <source>
        <dbReference type="ARBA" id="ARBA00023136"/>
    </source>
</evidence>
<keyword evidence="6" id="KW-0489">Methyltransferase</keyword>
<evidence type="ECO:0000256" key="3">
    <source>
        <dbReference type="ARBA" id="ARBA00022989"/>
    </source>
</evidence>
<keyword evidence="4 5" id="KW-0472">Membrane</keyword>
<comment type="caution">
    <text evidence="6">The sequence shown here is derived from an EMBL/GenBank/DDBJ whole genome shotgun (WGS) entry which is preliminary data.</text>
</comment>
<dbReference type="InterPro" id="IPR007318">
    <property type="entry name" value="Phopholipid_MeTrfase"/>
</dbReference>
<keyword evidence="7" id="KW-1185">Reference proteome</keyword>
<reference evidence="7" key="1">
    <citation type="journal article" date="2019" name="Int. J. Syst. Evol. Microbiol.">
        <title>The Global Catalogue of Microorganisms (GCM) 10K type strain sequencing project: providing services to taxonomists for standard genome sequencing and annotation.</title>
        <authorList>
            <consortium name="The Broad Institute Genomics Platform"/>
            <consortium name="The Broad Institute Genome Sequencing Center for Infectious Disease"/>
            <person name="Wu L."/>
            <person name="Ma J."/>
        </authorList>
    </citation>
    <scope>NUCLEOTIDE SEQUENCE [LARGE SCALE GENOMIC DNA]</scope>
    <source>
        <strain evidence="7">KCTC 42087</strain>
    </source>
</reference>
<dbReference type="EC" id="2.1.1.334" evidence="6"/>
<comment type="subcellular location">
    <subcellularLocation>
        <location evidence="1">Endomembrane system</location>
        <topology evidence="1">Multi-pass membrane protein</topology>
    </subcellularLocation>
</comment>
<keyword evidence="6" id="KW-0808">Transferase</keyword>
<evidence type="ECO:0000313" key="7">
    <source>
        <dbReference type="Proteomes" id="UP001596074"/>
    </source>
</evidence>
<feature type="transmembrane region" description="Helical" evidence="5">
    <location>
        <begin position="9"/>
        <end position="30"/>
    </location>
</feature>
<accession>A0ABW1A6P2</accession>
<organism evidence="6 7">
    <name type="scientific">Actinomadura rugatobispora</name>
    <dbReference type="NCBI Taxonomy" id="1994"/>
    <lineage>
        <taxon>Bacteria</taxon>
        <taxon>Bacillati</taxon>
        <taxon>Actinomycetota</taxon>
        <taxon>Actinomycetes</taxon>
        <taxon>Streptosporangiales</taxon>
        <taxon>Thermomonosporaceae</taxon>
        <taxon>Actinomadura</taxon>
    </lineage>
</organism>
<dbReference type="GO" id="GO:0032259">
    <property type="term" value="P:methylation"/>
    <property type="evidence" value="ECO:0007669"/>
    <property type="project" value="UniProtKB-KW"/>
</dbReference>
<feature type="transmembrane region" description="Helical" evidence="5">
    <location>
        <begin position="117"/>
        <end position="134"/>
    </location>
</feature>
<dbReference type="Gene3D" id="1.20.120.1630">
    <property type="match status" value="1"/>
</dbReference>
<dbReference type="RefSeq" id="WP_378285367.1">
    <property type="nucleotide sequence ID" value="NZ_JBHSON010000043.1"/>
</dbReference>
<dbReference type="GO" id="GO:0004671">
    <property type="term" value="F:protein C-terminal S-isoprenylcysteine carboxyl O-methyltransferase activity"/>
    <property type="evidence" value="ECO:0007669"/>
    <property type="project" value="UniProtKB-EC"/>
</dbReference>
<keyword evidence="2 5" id="KW-0812">Transmembrane</keyword>
<dbReference type="Pfam" id="PF04191">
    <property type="entry name" value="PEMT"/>
    <property type="match status" value="1"/>
</dbReference>
<name>A0ABW1A6P2_9ACTN</name>
<dbReference type="EC" id="2.1.1.100" evidence="6"/>
<dbReference type="EMBL" id="JBHSON010000043">
    <property type="protein sequence ID" value="MFC5749639.1"/>
    <property type="molecule type" value="Genomic_DNA"/>
</dbReference>
<sequence length="170" mass="19094">MTRSTKKAALVSVAFSLMPITVALLVPWWLTGLESGDALASWWPLRAAGLLLFLPGLYVIAHAFRRFVVEGLGAPLPAAAPERLVVGGFYRYVRNPMYVAILAMVLGEALLLVRPVLLVYAAVVWIVPAAYVRWREEPVLLRRFGPEYERYRRAVPAWIPRLHPWHPGPT</sequence>
<evidence type="ECO:0000256" key="5">
    <source>
        <dbReference type="SAM" id="Phobius"/>
    </source>
</evidence>
<dbReference type="Proteomes" id="UP001596074">
    <property type="component" value="Unassembled WGS sequence"/>
</dbReference>
<evidence type="ECO:0000256" key="1">
    <source>
        <dbReference type="ARBA" id="ARBA00004127"/>
    </source>
</evidence>
<evidence type="ECO:0000256" key="2">
    <source>
        <dbReference type="ARBA" id="ARBA00022692"/>
    </source>
</evidence>
<evidence type="ECO:0000313" key="6">
    <source>
        <dbReference type="EMBL" id="MFC5749639.1"/>
    </source>
</evidence>
<feature type="transmembrane region" description="Helical" evidence="5">
    <location>
        <begin position="42"/>
        <end position="61"/>
    </location>
</feature>
<proteinExistence type="predicted"/>
<keyword evidence="3 5" id="KW-1133">Transmembrane helix</keyword>
<gene>
    <name evidence="6" type="ORF">ACFPZN_28790</name>
</gene>